<feature type="domain" description="Tryptophan synthase beta chain-like PALP" evidence="3">
    <location>
        <begin position="35"/>
        <end position="336"/>
    </location>
</feature>
<dbReference type="InterPro" id="IPR001926">
    <property type="entry name" value="TrpB-like_PALP"/>
</dbReference>
<dbReference type="EC" id="4.3.1.15" evidence="4"/>
<dbReference type="EMBL" id="CP034183">
    <property type="protein sequence ID" value="AZI42614.1"/>
    <property type="molecule type" value="Genomic_DNA"/>
</dbReference>
<evidence type="ECO:0000256" key="2">
    <source>
        <dbReference type="ARBA" id="ARBA00022898"/>
    </source>
</evidence>
<dbReference type="KEGG" id="dph:EHF33_07525"/>
<dbReference type="SUPFAM" id="SSF53686">
    <property type="entry name" value="Tryptophan synthase beta subunit-like PLP-dependent enzymes"/>
    <property type="match status" value="1"/>
</dbReference>
<dbReference type="InterPro" id="IPR036052">
    <property type="entry name" value="TrpB-like_PALP_sf"/>
</dbReference>
<gene>
    <name evidence="4" type="ORF">EHF33_07525</name>
</gene>
<dbReference type="OrthoDB" id="34584at2"/>
<dbReference type="AlphaFoldDB" id="A0A3G8YJ82"/>
<reference evidence="4 5" key="1">
    <citation type="submission" date="2018-11" db="EMBL/GenBank/DDBJ databases">
        <title>Deinococcus shelandsis sp. nov., isolated from South Shetland Islands soil of Antarctica.</title>
        <authorList>
            <person name="Tian J."/>
        </authorList>
    </citation>
    <scope>NUCLEOTIDE SEQUENCE [LARGE SCALE GENOMIC DNA]</scope>
    <source>
        <strain evidence="4 5">S14-83T</strain>
    </source>
</reference>
<proteinExistence type="predicted"/>
<organism evidence="4 5">
    <name type="scientific">Deinococcus psychrotolerans</name>
    <dbReference type="NCBI Taxonomy" id="2489213"/>
    <lineage>
        <taxon>Bacteria</taxon>
        <taxon>Thermotogati</taxon>
        <taxon>Deinococcota</taxon>
        <taxon>Deinococci</taxon>
        <taxon>Deinococcales</taxon>
        <taxon>Deinococcaceae</taxon>
        <taxon>Deinococcus</taxon>
    </lineage>
</organism>
<dbReference type="Pfam" id="PF00291">
    <property type="entry name" value="PALP"/>
    <property type="match status" value="1"/>
</dbReference>
<evidence type="ECO:0000313" key="5">
    <source>
        <dbReference type="Proteomes" id="UP000276417"/>
    </source>
</evidence>
<dbReference type="RefSeq" id="WP_124869548.1">
    <property type="nucleotide sequence ID" value="NZ_CP034183.1"/>
</dbReference>
<accession>A0A3G8YJ82</accession>
<keyword evidence="4" id="KW-0456">Lyase</keyword>
<dbReference type="PANTHER" id="PTHR42937:SF1">
    <property type="entry name" value="DIAMINOPROPIONATE AMMONIA-LYASE"/>
    <property type="match status" value="1"/>
</dbReference>
<dbReference type="NCBIfam" id="NF006058">
    <property type="entry name" value="PRK08206.1"/>
    <property type="match status" value="1"/>
</dbReference>
<dbReference type="GO" id="GO:0008838">
    <property type="term" value="F:diaminopropionate ammonia-lyase activity"/>
    <property type="evidence" value="ECO:0007669"/>
    <property type="project" value="UniProtKB-EC"/>
</dbReference>
<evidence type="ECO:0000259" key="3">
    <source>
        <dbReference type="Pfam" id="PF00291"/>
    </source>
</evidence>
<protein>
    <submittedName>
        <fullName evidence="4">Diaminopropionate ammonia-lyase</fullName>
        <ecNumber evidence="4">4.3.1.15</ecNumber>
    </submittedName>
</protein>
<dbReference type="Proteomes" id="UP000276417">
    <property type="component" value="Chromosome 1"/>
</dbReference>
<evidence type="ECO:0000313" key="4">
    <source>
        <dbReference type="EMBL" id="AZI42614.1"/>
    </source>
</evidence>
<keyword evidence="2" id="KW-0663">Pyridoxal phosphate</keyword>
<sequence>MMQPDAAARIFVNPRPQTFETPTQTGLSDFHRKLPLYAPTPLVSAPYVAAVLGVRQVWVKDESSRLGLPAYKILGAAWATYKELETRFGPFQPWETLSELRGQLPPVTLVAATDGNHGRAVARMAHWLELGAQILVPSDMAAARQNAIRSEGADVEVVDGSYDQAVSAAAKLADDTHLVISDTAWEGYQRVPAWVIAGYGTIFGEIDQQLAALGAGQPSAVAAQMGVGSLAAAVIQHYRAAESTHVLGVEPTQADCVLRSLEAGQLTEVAGPHRSIMAGLNCGNTSPLAWPLLQGGLSASVAVPDARAEDAMRLLAASGVVSGESGAAGLAGFLELLSGRHPAAAAALSLTQDSSLLIISTEGATDPETYRRIVG</sequence>
<dbReference type="PANTHER" id="PTHR42937">
    <property type="match status" value="1"/>
</dbReference>
<dbReference type="Gene3D" id="3.40.50.1100">
    <property type="match status" value="2"/>
</dbReference>
<comment type="cofactor">
    <cofactor evidence="1">
        <name>pyridoxal 5'-phosphate</name>
        <dbReference type="ChEBI" id="CHEBI:597326"/>
    </cofactor>
</comment>
<name>A0A3G8YJ82_9DEIO</name>
<keyword evidence="5" id="KW-1185">Reference proteome</keyword>
<evidence type="ECO:0000256" key="1">
    <source>
        <dbReference type="ARBA" id="ARBA00001933"/>
    </source>
</evidence>